<protein>
    <recommendedName>
        <fullName evidence="1">HTH LytTR-type domain-containing protein</fullName>
    </recommendedName>
</protein>
<name>A0A645FMH3_9ZZZZ</name>
<dbReference type="InterPro" id="IPR007492">
    <property type="entry name" value="LytTR_DNA-bd_dom"/>
</dbReference>
<gene>
    <name evidence="2" type="ORF">SDC9_162185</name>
</gene>
<reference evidence="2" key="1">
    <citation type="submission" date="2019-08" db="EMBL/GenBank/DDBJ databases">
        <authorList>
            <person name="Kucharzyk K."/>
            <person name="Murdoch R.W."/>
            <person name="Higgins S."/>
            <person name="Loffler F."/>
        </authorList>
    </citation>
    <scope>NUCLEOTIDE SEQUENCE</scope>
</reference>
<dbReference type="GO" id="GO:0003677">
    <property type="term" value="F:DNA binding"/>
    <property type="evidence" value="ECO:0007669"/>
    <property type="project" value="InterPro"/>
</dbReference>
<dbReference type="Pfam" id="PF04397">
    <property type="entry name" value="LytTR"/>
    <property type="match status" value="1"/>
</dbReference>
<evidence type="ECO:0000259" key="1">
    <source>
        <dbReference type="Pfam" id="PF04397"/>
    </source>
</evidence>
<sequence length="68" mass="7836">MSFASVTETLLARACFIKPHRSYIVNMRYIDTIGNNQITLQILSTIPIAQGKTREIKERYLAFQMEEA</sequence>
<proteinExistence type="predicted"/>
<organism evidence="2">
    <name type="scientific">bioreactor metagenome</name>
    <dbReference type="NCBI Taxonomy" id="1076179"/>
    <lineage>
        <taxon>unclassified sequences</taxon>
        <taxon>metagenomes</taxon>
        <taxon>ecological metagenomes</taxon>
    </lineage>
</organism>
<dbReference type="EMBL" id="VSSQ01061535">
    <property type="protein sequence ID" value="MPN14856.1"/>
    <property type="molecule type" value="Genomic_DNA"/>
</dbReference>
<accession>A0A645FMH3</accession>
<dbReference type="Gene3D" id="2.40.50.1020">
    <property type="entry name" value="LytTr DNA-binding domain"/>
    <property type="match status" value="1"/>
</dbReference>
<feature type="domain" description="HTH LytTR-type" evidence="1">
    <location>
        <begin position="8"/>
        <end position="59"/>
    </location>
</feature>
<comment type="caution">
    <text evidence="2">The sequence shown here is derived from an EMBL/GenBank/DDBJ whole genome shotgun (WGS) entry which is preliminary data.</text>
</comment>
<dbReference type="AlphaFoldDB" id="A0A645FMH3"/>
<evidence type="ECO:0000313" key="2">
    <source>
        <dbReference type="EMBL" id="MPN14856.1"/>
    </source>
</evidence>